<dbReference type="CDD" id="cd14066">
    <property type="entry name" value="STKc_IRAK"/>
    <property type="match status" value="1"/>
</dbReference>
<dbReference type="eggNOG" id="KOG1187">
    <property type="taxonomic scope" value="Eukaryota"/>
</dbReference>
<dbReference type="InterPro" id="IPR017441">
    <property type="entry name" value="Protein_kinase_ATP_BS"/>
</dbReference>
<dbReference type="InterPro" id="IPR011009">
    <property type="entry name" value="Kinase-like_dom_sf"/>
</dbReference>
<evidence type="ECO:0000256" key="7">
    <source>
        <dbReference type="ARBA" id="ARBA00022777"/>
    </source>
</evidence>
<organism evidence="16 17">
    <name type="scientific">Citrus clementina</name>
    <name type="common">Clementine</name>
    <name type="synonym">Citrus deliciosa x Citrus sinensis</name>
    <dbReference type="NCBI Taxonomy" id="85681"/>
    <lineage>
        <taxon>Eukaryota</taxon>
        <taxon>Viridiplantae</taxon>
        <taxon>Streptophyta</taxon>
        <taxon>Embryophyta</taxon>
        <taxon>Tracheophyta</taxon>
        <taxon>Spermatophyta</taxon>
        <taxon>Magnoliopsida</taxon>
        <taxon>eudicotyledons</taxon>
        <taxon>Gunneridae</taxon>
        <taxon>Pentapetalae</taxon>
        <taxon>rosids</taxon>
        <taxon>malvids</taxon>
        <taxon>Sapindales</taxon>
        <taxon>Rutaceae</taxon>
        <taxon>Aurantioideae</taxon>
        <taxon>Citrus</taxon>
    </lineage>
</organism>
<evidence type="ECO:0000256" key="13">
    <source>
        <dbReference type="SAM" id="Phobius"/>
    </source>
</evidence>
<evidence type="ECO:0000256" key="11">
    <source>
        <dbReference type="ARBA" id="ARBA00023180"/>
    </source>
</evidence>
<evidence type="ECO:0000313" key="16">
    <source>
        <dbReference type="EMBL" id="ESR61598.1"/>
    </source>
</evidence>
<evidence type="ECO:0000256" key="9">
    <source>
        <dbReference type="ARBA" id="ARBA00022989"/>
    </source>
</evidence>
<dbReference type="FunFam" id="3.30.200.20:FF:000178">
    <property type="entry name" value="serine/threonine-protein kinase PBS1-like"/>
    <property type="match status" value="1"/>
</dbReference>
<evidence type="ECO:0000256" key="10">
    <source>
        <dbReference type="ARBA" id="ARBA00023136"/>
    </source>
</evidence>
<sequence length="621" mass="70024">MSSDEASIFSTFLFCLLMFVFSPREIEARKLEVQMCSSSCGDVKSISYPFRLKGDPAGCGHPKLELSCESNKTILEFNSGKYYVNSISYDKCTISVVDVNLANGSCSLPSNYLPPSYDDIFGYLFGYLGPSCAYYVNCLGNIVDQAYEKVPCLSNNQSNVYVYVTNDTINSRISDLPDSCDIISKVPVVLNRSVDKPSYEDLRKLLESGFDFTWWNPRFTMTYSFEDCKEDHGGFVCYQYGILVREILRASYLQVPESLGDQLSWLSFLLGFAVDVLIIGRFILAPIVFLVFLIHKYRTTLQTVDNIEKFLHNHQSWMPKRYSYPEIIAVTNHFTHKLGQGGFGSVYKGQLHTGRLIAVKMLENSKFSAEEFINEVSTIGRIHHVNVVQLLGFCSEGSKRALVYEFMPNGSLDRHIFPKESRGQSFSWEKLHEVALGTARGIEYLHNGCDVCILHFDIKPHNILLDHNFIPKVSDFGLAKFHPKENDFVSISATRGTIGYIAPELISRNFGTVSCKSDVYGFGMVLLEMAGGRRNSNMNATRSSKAYFPSWVYDQLNKGGDLELQNVTEIESVIARKLCMIGLWCIQVKPADRPSMTKVLEMLEGSIDDLQMPPKPFFSSS</sequence>
<comment type="subcellular location">
    <subcellularLocation>
        <location evidence="1">Membrane</location>
        <topology evidence="1">Single-pass type I membrane protein</topology>
    </subcellularLocation>
</comment>
<evidence type="ECO:0000259" key="15">
    <source>
        <dbReference type="PROSITE" id="PS50011"/>
    </source>
</evidence>
<dbReference type="EMBL" id="KI536312">
    <property type="protein sequence ID" value="ESR61598.1"/>
    <property type="molecule type" value="Genomic_DNA"/>
</dbReference>
<evidence type="ECO:0000256" key="5">
    <source>
        <dbReference type="ARBA" id="ARBA00022729"/>
    </source>
</evidence>
<dbReference type="AlphaFoldDB" id="V4TM87"/>
<dbReference type="InterPro" id="IPR025287">
    <property type="entry name" value="WAK_GUB"/>
</dbReference>
<feature type="signal peptide" evidence="14">
    <location>
        <begin position="1"/>
        <end position="28"/>
    </location>
</feature>
<dbReference type="PROSITE" id="PS00107">
    <property type="entry name" value="PROTEIN_KINASE_ATP"/>
    <property type="match status" value="1"/>
</dbReference>
<dbReference type="Pfam" id="PF13947">
    <property type="entry name" value="GUB_WAK_bind"/>
    <property type="match status" value="1"/>
</dbReference>
<keyword evidence="17" id="KW-1185">Reference proteome</keyword>
<reference evidence="16 17" key="1">
    <citation type="submission" date="2013-10" db="EMBL/GenBank/DDBJ databases">
        <authorList>
            <consortium name="International Citrus Genome Consortium"/>
            <person name="Jenkins J."/>
            <person name="Schmutz J."/>
            <person name="Prochnik S."/>
            <person name="Rokhsar D."/>
            <person name="Gmitter F."/>
            <person name="Ollitrault P."/>
            <person name="Machado M."/>
            <person name="Talon M."/>
            <person name="Wincker P."/>
            <person name="Jaillon O."/>
            <person name="Morgante M."/>
        </authorList>
    </citation>
    <scope>NUCLEOTIDE SEQUENCE</scope>
    <source>
        <strain evidence="17">cv. Clemenules</strain>
    </source>
</reference>
<keyword evidence="3" id="KW-0808">Transferase</keyword>
<dbReference type="GO" id="GO:0016020">
    <property type="term" value="C:membrane"/>
    <property type="evidence" value="ECO:0007669"/>
    <property type="project" value="UniProtKB-SubCell"/>
</dbReference>
<evidence type="ECO:0000256" key="1">
    <source>
        <dbReference type="ARBA" id="ARBA00004479"/>
    </source>
</evidence>
<evidence type="ECO:0000256" key="2">
    <source>
        <dbReference type="ARBA" id="ARBA00022527"/>
    </source>
</evidence>
<name>V4TM87_CITCL</name>
<keyword evidence="7" id="KW-0418">Kinase</keyword>
<dbReference type="GO" id="GO:0030247">
    <property type="term" value="F:polysaccharide binding"/>
    <property type="evidence" value="ECO:0007669"/>
    <property type="project" value="InterPro"/>
</dbReference>
<evidence type="ECO:0000256" key="8">
    <source>
        <dbReference type="ARBA" id="ARBA00022840"/>
    </source>
</evidence>
<proteinExistence type="predicted"/>
<evidence type="ECO:0000256" key="3">
    <source>
        <dbReference type="ARBA" id="ARBA00022679"/>
    </source>
</evidence>
<dbReference type="GO" id="GO:0005524">
    <property type="term" value="F:ATP binding"/>
    <property type="evidence" value="ECO:0007669"/>
    <property type="project" value="UniProtKB-UniRule"/>
</dbReference>
<evidence type="ECO:0000256" key="4">
    <source>
        <dbReference type="ARBA" id="ARBA00022692"/>
    </source>
</evidence>
<dbReference type="InterPro" id="IPR000719">
    <property type="entry name" value="Prot_kinase_dom"/>
</dbReference>
<keyword evidence="4 13" id="KW-0812">Transmembrane</keyword>
<evidence type="ECO:0000256" key="12">
    <source>
        <dbReference type="PROSITE-ProRule" id="PRU10141"/>
    </source>
</evidence>
<feature type="domain" description="Protein kinase" evidence="15">
    <location>
        <begin position="332"/>
        <end position="618"/>
    </location>
</feature>
<dbReference type="GO" id="GO:0004674">
    <property type="term" value="F:protein serine/threonine kinase activity"/>
    <property type="evidence" value="ECO:0007669"/>
    <property type="project" value="UniProtKB-KW"/>
</dbReference>
<keyword evidence="5 14" id="KW-0732">Signal</keyword>
<evidence type="ECO:0000313" key="17">
    <source>
        <dbReference type="Proteomes" id="UP000030687"/>
    </source>
</evidence>
<keyword evidence="8 12" id="KW-0067">ATP-binding</keyword>
<dbReference type="PROSITE" id="PS00108">
    <property type="entry name" value="PROTEIN_KINASE_ST"/>
    <property type="match status" value="1"/>
</dbReference>
<keyword evidence="10 13" id="KW-0472">Membrane</keyword>
<dbReference type="InParanoid" id="V4TM87"/>
<dbReference type="SMART" id="SM00220">
    <property type="entry name" value="S_TKc"/>
    <property type="match status" value="1"/>
</dbReference>
<evidence type="ECO:0000256" key="6">
    <source>
        <dbReference type="ARBA" id="ARBA00022741"/>
    </source>
</evidence>
<keyword evidence="9 13" id="KW-1133">Transmembrane helix</keyword>
<dbReference type="Gene3D" id="3.30.200.20">
    <property type="entry name" value="Phosphorylase Kinase, domain 1"/>
    <property type="match status" value="1"/>
</dbReference>
<dbReference type="Gene3D" id="1.10.510.10">
    <property type="entry name" value="Transferase(Phosphotransferase) domain 1"/>
    <property type="match status" value="1"/>
</dbReference>
<dbReference type="PANTHER" id="PTHR27009">
    <property type="entry name" value="RUST RESISTANCE KINASE LR10-RELATED"/>
    <property type="match status" value="1"/>
</dbReference>
<dbReference type="FunFam" id="1.10.510.10:FF:000590">
    <property type="entry name" value="PR5-like receptor kinase"/>
    <property type="match status" value="1"/>
</dbReference>
<feature type="chain" id="PRO_5004728385" description="Protein kinase domain-containing protein" evidence="14">
    <location>
        <begin position="29"/>
        <end position="621"/>
    </location>
</feature>
<dbReference type="Proteomes" id="UP000030687">
    <property type="component" value="Unassembled WGS sequence"/>
</dbReference>
<feature type="transmembrane region" description="Helical" evidence="13">
    <location>
        <begin position="265"/>
        <end position="294"/>
    </location>
</feature>
<dbReference type="InterPro" id="IPR008271">
    <property type="entry name" value="Ser/Thr_kinase_AS"/>
</dbReference>
<dbReference type="SUPFAM" id="SSF56112">
    <property type="entry name" value="Protein kinase-like (PK-like)"/>
    <property type="match status" value="1"/>
</dbReference>
<dbReference type="OMA" id="FHSGKYY"/>
<dbReference type="InterPro" id="IPR045874">
    <property type="entry name" value="LRK10/LRL21-25-like"/>
</dbReference>
<dbReference type="PROSITE" id="PS50011">
    <property type="entry name" value="PROTEIN_KINASE_DOM"/>
    <property type="match status" value="1"/>
</dbReference>
<keyword evidence="11" id="KW-0325">Glycoprotein</keyword>
<evidence type="ECO:0000256" key="14">
    <source>
        <dbReference type="SAM" id="SignalP"/>
    </source>
</evidence>
<keyword evidence="2" id="KW-0723">Serine/threonine-protein kinase</keyword>
<protein>
    <recommendedName>
        <fullName evidence="15">Protein kinase domain-containing protein</fullName>
    </recommendedName>
</protein>
<gene>
    <name evidence="16" type="ORF">CICLE_v10014618mg</name>
</gene>
<dbReference type="Gramene" id="ESR61598">
    <property type="protein sequence ID" value="ESR61598"/>
    <property type="gene ID" value="CICLE_v10014618mg"/>
</dbReference>
<dbReference type="Pfam" id="PF00069">
    <property type="entry name" value="Pkinase"/>
    <property type="match status" value="1"/>
</dbReference>
<feature type="binding site" evidence="12">
    <location>
        <position position="360"/>
    </location>
    <ligand>
        <name>ATP</name>
        <dbReference type="ChEBI" id="CHEBI:30616"/>
    </ligand>
</feature>
<keyword evidence="6 12" id="KW-0547">Nucleotide-binding</keyword>
<accession>V4TM87</accession>